<gene>
    <name evidence="3" type="ORF">SDC9_52565</name>
</gene>
<dbReference type="InterPro" id="IPR038721">
    <property type="entry name" value="IS701-like_DDE_dom"/>
</dbReference>
<evidence type="ECO:0000313" key="3">
    <source>
        <dbReference type="EMBL" id="MPM06266.1"/>
    </source>
</evidence>
<reference evidence="3" key="1">
    <citation type="submission" date="2019-08" db="EMBL/GenBank/DDBJ databases">
        <authorList>
            <person name="Kucharzyk K."/>
            <person name="Murdoch R.W."/>
            <person name="Higgins S."/>
            <person name="Loffler F."/>
        </authorList>
    </citation>
    <scope>NUCLEOTIDE SEQUENCE</scope>
</reference>
<feature type="domain" description="Transposase IS701-like DDE" evidence="2">
    <location>
        <begin position="31"/>
        <end position="227"/>
    </location>
</feature>
<feature type="transmembrane region" description="Helical" evidence="1">
    <location>
        <begin position="12"/>
        <end position="30"/>
    </location>
</feature>
<sequence length="428" mass="49522">MGQLLRNAGIRKAYGVSSFAVFQILFQLVFQGRNLFRMLQSPRGETLPGKDVICRFLNETCYNWRRFYQSLSLQVVSRFESLTSARRVRVFIIDDSVMSRQRSKKVELLARVYDHVTGHFVRGYTLLTLGWSDGYSFAPLDFTLMSSAQAKNRLCEMRQDLDKRTLGYKRRQESLLPKPDAVVDMLKRALKAGFSADYVLMDSWFTQAPLLQKLKGQGLHVIGMVKELKQRYVFNGEPLSLRELYARIPKAPKAEILGSVRVETPNGLGLKLVFVRNRNNRREWLAILTTDLALDNAEIIRIYGMRWGIETFFKMAKSHLKLGTEFQGRSFDMMISHTTLVFSRYLLLEWERRENQDERSLGGLFYLFADEVTDIDLKTALKQLMVFVLDVLTAQSRDNEGLLCQLQHWIGELPSYIKTLFAQSRCES</sequence>
<keyword evidence="1" id="KW-1133">Transmembrane helix</keyword>
<comment type="caution">
    <text evidence="3">The sequence shown here is derived from an EMBL/GenBank/DDBJ whole genome shotgun (WGS) entry which is preliminary data.</text>
</comment>
<name>A0A644WQT5_9ZZZZ</name>
<organism evidence="3">
    <name type="scientific">bioreactor metagenome</name>
    <dbReference type="NCBI Taxonomy" id="1076179"/>
    <lineage>
        <taxon>unclassified sequences</taxon>
        <taxon>metagenomes</taxon>
        <taxon>ecological metagenomes</taxon>
    </lineage>
</organism>
<dbReference type="InterPro" id="IPR012337">
    <property type="entry name" value="RNaseH-like_sf"/>
</dbReference>
<dbReference type="Gene3D" id="3.90.350.10">
    <property type="entry name" value="Transposase Inhibitor Protein From Tn5, Chain A, domain 1"/>
    <property type="match status" value="1"/>
</dbReference>
<evidence type="ECO:0000256" key="1">
    <source>
        <dbReference type="SAM" id="Phobius"/>
    </source>
</evidence>
<keyword evidence="1" id="KW-0472">Membrane</keyword>
<protein>
    <submittedName>
        <fullName evidence="3">IS4 family transposase ISDha5</fullName>
    </submittedName>
</protein>
<dbReference type="SUPFAM" id="SSF53098">
    <property type="entry name" value="Ribonuclease H-like"/>
    <property type="match status" value="1"/>
</dbReference>
<proteinExistence type="predicted"/>
<evidence type="ECO:0000259" key="2">
    <source>
        <dbReference type="Pfam" id="PF13546"/>
    </source>
</evidence>
<accession>A0A644WQT5</accession>
<dbReference type="AlphaFoldDB" id="A0A644WQT5"/>
<dbReference type="Pfam" id="PF13546">
    <property type="entry name" value="DDE_5"/>
    <property type="match status" value="1"/>
</dbReference>
<keyword evidence="1" id="KW-0812">Transmembrane</keyword>
<dbReference type="EMBL" id="VSSQ01001213">
    <property type="protein sequence ID" value="MPM06266.1"/>
    <property type="molecule type" value="Genomic_DNA"/>
</dbReference>